<reference evidence="13" key="1">
    <citation type="submission" date="2022-11" db="UniProtKB">
        <authorList>
            <consortium name="WormBaseParasite"/>
        </authorList>
    </citation>
    <scope>IDENTIFICATION</scope>
</reference>
<evidence type="ECO:0000259" key="11">
    <source>
        <dbReference type="PROSITE" id="PS50109"/>
    </source>
</evidence>
<comment type="subcellular location">
    <subcellularLocation>
        <location evidence="1 10">Mitochondrion matrix</location>
    </subcellularLocation>
</comment>
<dbReference type="PANTHER" id="PTHR11947:SF3">
    <property type="entry name" value="[PYRUVATE DEHYDROGENASE (ACETYL-TRANSFERRING)] KINASE, MITOCHONDRIAL"/>
    <property type="match status" value="1"/>
</dbReference>
<evidence type="ECO:0000256" key="1">
    <source>
        <dbReference type="ARBA" id="ARBA00004305"/>
    </source>
</evidence>
<dbReference type="Pfam" id="PF02518">
    <property type="entry name" value="HATPase_c"/>
    <property type="match status" value="1"/>
</dbReference>
<dbReference type="PANTHER" id="PTHR11947">
    <property type="entry name" value="PYRUVATE DEHYDROGENASE KINASE"/>
    <property type="match status" value="1"/>
</dbReference>
<evidence type="ECO:0000313" key="12">
    <source>
        <dbReference type="Proteomes" id="UP000887565"/>
    </source>
</evidence>
<evidence type="ECO:0000256" key="6">
    <source>
        <dbReference type="ARBA" id="ARBA00022840"/>
    </source>
</evidence>
<sequence length="482" mass="54572">MLIIKCRLLAEQLIFLPEVMRLLAVLRRPFGPKIRDKLDFYSQFHPSSLSMQQFLDFGRICGFFIVAQEPVAINKIIVALLSCTNDCRLLVAVILRADDVKFSRPLAPSQRGLLKHLQKISRCAVVIFTICIQARGGTCAKSYLFLKKELLVRLANIMQEIALLPQPLLHTPSCKIVRHWYETSFIELLVYEDKAEEDKICQKFTEDLKVILKRHKQVVETMAELFCSVVLCRKAPNLSVAYTRHATYKKSLMVHAYDSSRFLCERYYMKAPSLEIECKNASKSSHGVSTKEKITMVYVPSHLYHMLFEMIKNAMRAVVEYNDEQECLPPIKATIVCGKEDLSIKISDRGGGVPRSITDQLFNYMYTTAPPVHDHGDQAPLAGYGYGLPLSRLYARYFLGDLFLVSMEGLGTDACIYLKALPIDASELLPVFTTSSKRIYKSSQKASDWSQRPCPSSSTSAVAFQSRTVFANNNNRQSVGPF</sequence>
<keyword evidence="4 10" id="KW-0547">Nucleotide-binding</keyword>
<dbReference type="SUPFAM" id="SSF69012">
    <property type="entry name" value="alpha-ketoacid dehydrogenase kinase, N-terminal domain"/>
    <property type="match status" value="1"/>
</dbReference>
<dbReference type="InterPro" id="IPR036890">
    <property type="entry name" value="HATPase_C_sf"/>
</dbReference>
<dbReference type="SUPFAM" id="SSF55874">
    <property type="entry name" value="ATPase domain of HSP90 chaperone/DNA topoisomerase II/histidine kinase"/>
    <property type="match status" value="1"/>
</dbReference>
<keyword evidence="3 10" id="KW-0808">Transferase</keyword>
<dbReference type="InterPro" id="IPR039028">
    <property type="entry name" value="BCKD/PDK"/>
</dbReference>
<organism evidence="12 13">
    <name type="scientific">Romanomermis culicivorax</name>
    <name type="common">Nematode worm</name>
    <dbReference type="NCBI Taxonomy" id="13658"/>
    <lineage>
        <taxon>Eukaryota</taxon>
        <taxon>Metazoa</taxon>
        <taxon>Ecdysozoa</taxon>
        <taxon>Nematoda</taxon>
        <taxon>Enoplea</taxon>
        <taxon>Dorylaimia</taxon>
        <taxon>Mermithida</taxon>
        <taxon>Mermithoidea</taxon>
        <taxon>Mermithidae</taxon>
        <taxon>Romanomermis</taxon>
    </lineage>
</organism>
<comment type="catalytic activity">
    <reaction evidence="9">
        <text>L-seryl-[pyruvate dehydrogenase E1 alpha subunit] + ATP = O-phospho-L-seryl-[pyruvate dehydrogenase E1 alpha subunit] + ADP + H(+)</text>
        <dbReference type="Rhea" id="RHEA:23052"/>
        <dbReference type="Rhea" id="RHEA-COMP:13689"/>
        <dbReference type="Rhea" id="RHEA-COMP:13690"/>
        <dbReference type="ChEBI" id="CHEBI:15378"/>
        <dbReference type="ChEBI" id="CHEBI:29999"/>
        <dbReference type="ChEBI" id="CHEBI:30616"/>
        <dbReference type="ChEBI" id="CHEBI:83421"/>
        <dbReference type="ChEBI" id="CHEBI:456216"/>
        <dbReference type="EC" id="2.7.11.2"/>
    </reaction>
</comment>
<feature type="domain" description="Histidine kinase" evidence="11">
    <location>
        <begin position="300"/>
        <end position="422"/>
    </location>
</feature>
<keyword evidence="6 10" id="KW-0067">ATP-binding</keyword>
<evidence type="ECO:0000256" key="7">
    <source>
        <dbReference type="ARBA" id="ARBA00022946"/>
    </source>
</evidence>
<dbReference type="WBParaSite" id="nRc.2.0.1.t41627-RA">
    <property type="protein sequence ID" value="nRc.2.0.1.t41627-RA"/>
    <property type="gene ID" value="nRc.2.0.1.g41627"/>
</dbReference>
<dbReference type="FunFam" id="3.30.565.10:FF:000007">
    <property type="entry name" value="Mitochondrial pyruvate dehydrogenase kinase isoform 2"/>
    <property type="match status" value="1"/>
</dbReference>
<dbReference type="SMART" id="SM00387">
    <property type="entry name" value="HATPase_c"/>
    <property type="match status" value="1"/>
</dbReference>
<dbReference type="PROSITE" id="PS50109">
    <property type="entry name" value="HIS_KIN"/>
    <property type="match status" value="1"/>
</dbReference>
<dbReference type="EC" id="2.7.11.-" evidence="10"/>
<dbReference type="AlphaFoldDB" id="A0A915KU18"/>
<dbReference type="InterPro" id="IPR036784">
    <property type="entry name" value="AK/P_DHK_N_sf"/>
</dbReference>
<evidence type="ECO:0000256" key="8">
    <source>
        <dbReference type="ARBA" id="ARBA00023128"/>
    </source>
</evidence>
<keyword evidence="5 10" id="KW-0418">Kinase</keyword>
<accession>A0A915KU18</accession>
<dbReference type="GO" id="GO:0010906">
    <property type="term" value="P:regulation of glucose metabolic process"/>
    <property type="evidence" value="ECO:0007669"/>
    <property type="project" value="TreeGrafter"/>
</dbReference>
<evidence type="ECO:0000313" key="13">
    <source>
        <dbReference type="WBParaSite" id="nRc.2.0.1.t41627-RA"/>
    </source>
</evidence>
<keyword evidence="8 10" id="KW-0496">Mitochondrion</keyword>
<evidence type="ECO:0000256" key="2">
    <source>
        <dbReference type="ARBA" id="ARBA00006155"/>
    </source>
</evidence>
<dbReference type="InterPro" id="IPR018955">
    <property type="entry name" value="BCDHK/PDK_N"/>
</dbReference>
<evidence type="ECO:0000256" key="10">
    <source>
        <dbReference type="RuleBase" id="RU366032"/>
    </source>
</evidence>
<comment type="similarity">
    <text evidence="2 10">Belongs to the PDK/BCKDK protein kinase family.</text>
</comment>
<protein>
    <recommendedName>
        <fullName evidence="10">Protein-serine/threonine kinase</fullName>
        <ecNumber evidence="10">2.7.11.-</ecNumber>
    </recommendedName>
</protein>
<dbReference type="InterPro" id="IPR005467">
    <property type="entry name" value="His_kinase_dom"/>
</dbReference>
<dbReference type="GO" id="GO:0005759">
    <property type="term" value="C:mitochondrial matrix"/>
    <property type="evidence" value="ECO:0007669"/>
    <property type="project" value="UniProtKB-SubCell"/>
</dbReference>
<dbReference type="Proteomes" id="UP000887565">
    <property type="component" value="Unplaced"/>
</dbReference>
<proteinExistence type="inferred from homology"/>
<dbReference type="GO" id="GO:0004740">
    <property type="term" value="F:pyruvate dehydrogenase (acetyl-transferring) kinase activity"/>
    <property type="evidence" value="ECO:0007669"/>
    <property type="project" value="UniProtKB-EC"/>
</dbReference>
<evidence type="ECO:0000256" key="4">
    <source>
        <dbReference type="ARBA" id="ARBA00022741"/>
    </source>
</evidence>
<dbReference type="Pfam" id="PF10436">
    <property type="entry name" value="BCDHK_Adom3"/>
    <property type="match status" value="1"/>
</dbReference>
<evidence type="ECO:0000256" key="5">
    <source>
        <dbReference type="ARBA" id="ARBA00022777"/>
    </source>
</evidence>
<dbReference type="Gene3D" id="1.20.140.20">
    <property type="entry name" value="Alpha-ketoacid/pyruvate dehydrogenase kinase, N-terminal domain"/>
    <property type="match status" value="1"/>
</dbReference>
<evidence type="ECO:0000256" key="3">
    <source>
        <dbReference type="ARBA" id="ARBA00022679"/>
    </source>
</evidence>
<dbReference type="CDD" id="cd16929">
    <property type="entry name" value="HATPase_PDK-like"/>
    <property type="match status" value="1"/>
</dbReference>
<dbReference type="Gene3D" id="3.30.565.10">
    <property type="entry name" value="Histidine kinase-like ATPase, C-terminal domain"/>
    <property type="match status" value="1"/>
</dbReference>
<keyword evidence="7" id="KW-0809">Transit peptide</keyword>
<name>A0A915KU18_ROMCU</name>
<keyword evidence="12" id="KW-1185">Reference proteome</keyword>
<evidence type="ECO:0000256" key="9">
    <source>
        <dbReference type="ARBA" id="ARBA00048201"/>
    </source>
</evidence>
<dbReference type="OMA" id="IGCIDSM"/>
<dbReference type="InterPro" id="IPR003594">
    <property type="entry name" value="HATPase_dom"/>
</dbReference>
<dbReference type="GO" id="GO:0005524">
    <property type="term" value="F:ATP binding"/>
    <property type="evidence" value="ECO:0007669"/>
    <property type="project" value="UniProtKB-UniRule"/>
</dbReference>